<proteinExistence type="predicted"/>
<dbReference type="Proteomes" id="UP000693946">
    <property type="component" value="Linkage Group LG13"/>
</dbReference>
<dbReference type="EMBL" id="JAGKHQ010000005">
    <property type="protein sequence ID" value="KAG7516249.1"/>
    <property type="molecule type" value="Genomic_DNA"/>
</dbReference>
<accession>A0AAV6SFE3</accession>
<evidence type="ECO:0000313" key="2">
    <source>
        <dbReference type="Proteomes" id="UP000693946"/>
    </source>
</evidence>
<sequence>MKVNSVLSVRKEQLFVRMSLVFFLEIWAVSQTLQEISVTAPDFEEQKGFLDNLWVTYVTTVHQACSVKRHQLFMMQMQFLPTTEEEAAESISSYT</sequence>
<organism evidence="1 2">
    <name type="scientific">Solea senegalensis</name>
    <name type="common">Senegalese sole</name>
    <dbReference type="NCBI Taxonomy" id="28829"/>
    <lineage>
        <taxon>Eukaryota</taxon>
        <taxon>Metazoa</taxon>
        <taxon>Chordata</taxon>
        <taxon>Craniata</taxon>
        <taxon>Vertebrata</taxon>
        <taxon>Euteleostomi</taxon>
        <taxon>Actinopterygii</taxon>
        <taxon>Neopterygii</taxon>
        <taxon>Teleostei</taxon>
        <taxon>Neoteleostei</taxon>
        <taxon>Acanthomorphata</taxon>
        <taxon>Carangaria</taxon>
        <taxon>Pleuronectiformes</taxon>
        <taxon>Pleuronectoidei</taxon>
        <taxon>Soleidae</taxon>
        <taxon>Solea</taxon>
    </lineage>
</organism>
<name>A0AAV6SFE3_SOLSE</name>
<evidence type="ECO:0000313" key="1">
    <source>
        <dbReference type="EMBL" id="KAG7516249.1"/>
    </source>
</evidence>
<dbReference type="AlphaFoldDB" id="A0AAV6SFE3"/>
<comment type="caution">
    <text evidence="1">The sequence shown here is derived from an EMBL/GenBank/DDBJ whole genome shotgun (WGS) entry which is preliminary data.</text>
</comment>
<keyword evidence="2" id="KW-1185">Reference proteome</keyword>
<protein>
    <submittedName>
        <fullName evidence="1">Uncharacterized protein</fullName>
    </submittedName>
</protein>
<gene>
    <name evidence="1" type="ORF">JOB18_026877</name>
</gene>
<reference evidence="1 2" key="1">
    <citation type="journal article" date="2021" name="Sci. Rep.">
        <title>Chromosome anchoring in Senegalese sole (Solea senegalensis) reveals sex-associated markers and genome rearrangements in flatfish.</title>
        <authorList>
            <person name="Guerrero-Cozar I."/>
            <person name="Gomez-Garrido J."/>
            <person name="Berbel C."/>
            <person name="Martinez-Blanch J.F."/>
            <person name="Alioto T."/>
            <person name="Claros M.G."/>
            <person name="Gagnaire P.A."/>
            <person name="Manchado M."/>
        </authorList>
    </citation>
    <scope>NUCLEOTIDE SEQUENCE [LARGE SCALE GENOMIC DNA]</scope>
    <source>
        <strain evidence="1">Sse05_10M</strain>
    </source>
</reference>